<dbReference type="Gene3D" id="3.10.105.10">
    <property type="entry name" value="Dipeptide-binding Protein, Domain 3"/>
    <property type="match status" value="1"/>
</dbReference>
<dbReference type="Gene3D" id="3.40.190.10">
    <property type="entry name" value="Periplasmic binding protein-like II"/>
    <property type="match status" value="1"/>
</dbReference>
<dbReference type="PANTHER" id="PTHR30290:SF38">
    <property type="entry name" value="D,D-DIPEPTIDE-BINDING PERIPLASMIC PROTEIN DDPA-RELATED"/>
    <property type="match status" value="1"/>
</dbReference>
<dbReference type="AlphaFoldDB" id="A0A543DIC7"/>
<dbReference type="SUPFAM" id="SSF53850">
    <property type="entry name" value="Periplasmic binding protein-like II"/>
    <property type="match status" value="1"/>
</dbReference>
<evidence type="ECO:0000313" key="4">
    <source>
        <dbReference type="EMBL" id="TQM09015.1"/>
    </source>
</evidence>
<evidence type="ECO:0000259" key="3">
    <source>
        <dbReference type="Pfam" id="PF00496"/>
    </source>
</evidence>
<dbReference type="CDD" id="cd08496">
    <property type="entry name" value="PBP2_NikA_DppA_OppA_like_9"/>
    <property type="match status" value="1"/>
</dbReference>
<dbReference type="GO" id="GO:0043190">
    <property type="term" value="C:ATP-binding cassette (ABC) transporter complex"/>
    <property type="evidence" value="ECO:0007669"/>
    <property type="project" value="InterPro"/>
</dbReference>
<accession>A0A543DIC7</accession>
<evidence type="ECO:0000313" key="5">
    <source>
        <dbReference type="Proteomes" id="UP000315677"/>
    </source>
</evidence>
<dbReference type="Gene3D" id="3.90.76.10">
    <property type="entry name" value="Dipeptide-binding Protein, Domain 1"/>
    <property type="match status" value="1"/>
</dbReference>
<dbReference type="PROSITE" id="PS51257">
    <property type="entry name" value="PROKAR_LIPOPROTEIN"/>
    <property type="match status" value="1"/>
</dbReference>
<keyword evidence="1 2" id="KW-0732">Signal</keyword>
<feature type="signal peptide" evidence="2">
    <location>
        <begin position="1"/>
        <end position="24"/>
    </location>
</feature>
<dbReference type="Pfam" id="PF00496">
    <property type="entry name" value="SBP_bac_5"/>
    <property type="match status" value="1"/>
</dbReference>
<dbReference type="PIRSF" id="PIRSF002741">
    <property type="entry name" value="MppA"/>
    <property type="match status" value="1"/>
</dbReference>
<dbReference type="InterPro" id="IPR000914">
    <property type="entry name" value="SBP_5_dom"/>
</dbReference>
<dbReference type="EMBL" id="VFPA01000003">
    <property type="protein sequence ID" value="TQM09015.1"/>
    <property type="molecule type" value="Genomic_DNA"/>
</dbReference>
<feature type="chain" id="PRO_5039686829" evidence="2">
    <location>
        <begin position="25"/>
        <end position="508"/>
    </location>
</feature>
<sequence>MTRLSRLPVLVVGMVLAIVSAGCAGTGTAATPGVLEVAWPSNPSSLDPQRGNSGSDHGVLFTMYDTLVSFTPETLEPAPGLAESWDQSDPTALVLHLRRGVTFHDGTPFDAEAVKYNIERAQGELSNIQADVQAIAGVDVLDAHTVRLNLTAPDSSLLLTLADRAGMMVSPTAAEQHGEAFERNPVGTGPWRFVEWQNGARVRVERFGDYWQQGLPHLDGITFTIMTDDSTAVNALRSGQQDFAFDPPPQDIGNLEESPGFDASVSPQLYQKIVYLDVAAPPFDDVRVRRALNLAINREQLLEVAHFGRGEVGWTPLPSAHWAYPEPLVPTYPYDPEQARRLLAEAGHADGVDFPMIVYTDPTSIRLGEVLKYQLGKVGIRVDLIPTELTQGSSEFFNERRFPAMLSAWTGRPDPALTYKLMFTAEGYYNTGHVGTPGIDEALAAANTGTDLAQRREGLARLAAIVADNALFVPLFFPASAAVYSDDVSGYQPSLLGKPKFTTVRIAR</sequence>
<name>A0A543DIC7_9PSEU</name>
<evidence type="ECO:0000256" key="2">
    <source>
        <dbReference type="SAM" id="SignalP"/>
    </source>
</evidence>
<dbReference type="GO" id="GO:1904680">
    <property type="term" value="F:peptide transmembrane transporter activity"/>
    <property type="evidence" value="ECO:0007669"/>
    <property type="project" value="TreeGrafter"/>
</dbReference>
<dbReference type="RefSeq" id="WP_170231492.1">
    <property type="nucleotide sequence ID" value="NZ_VFPA01000003.1"/>
</dbReference>
<dbReference type="GO" id="GO:0042597">
    <property type="term" value="C:periplasmic space"/>
    <property type="evidence" value="ECO:0007669"/>
    <property type="project" value="UniProtKB-ARBA"/>
</dbReference>
<reference evidence="4 5" key="1">
    <citation type="submission" date="2019-06" db="EMBL/GenBank/DDBJ databases">
        <title>Sequencing the genomes of 1000 actinobacteria strains.</title>
        <authorList>
            <person name="Klenk H.-P."/>
        </authorList>
    </citation>
    <scope>NUCLEOTIDE SEQUENCE [LARGE SCALE GENOMIC DNA]</scope>
    <source>
        <strain evidence="4 5">DSM 45301</strain>
    </source>
</reference>
<evidence type="ECO:0000256" key="1">
    <source>
        <dbReference type="ARBA" id="ARBA00022729"/>
    </source>
</evidence>
<dbReference type="InterPro" id="IPR039424">
    <property type="entry name" value="SBP_5"/>
</dbReference>
<dbReference type="GO" id="GO:0015833">
    <property type="term" value="P:peptide transport"/>
    <property type="evidence" value="ECO:0007669"/>
    <property type="project" value="TreeGrafter"/>
</dbReference>
<gene>
    <name evidence="4" type="ORF">FB558_4756</name>
</gene>
<feature type="domain" description="Solute-binding protein family 5" evidence="3">
    <location>
        <begin position="76"/>
        <end position="424"/>
    </location>
</feature>
<protein>
    <submittedName>
        <fullName evidence="4">Peptide/nickel transport system permease protein/peptide/nickel transport system substrate-binding protein</fullName>
    </submittedName>
</protein>
<comment type="caution">
    <text evidence="4">The sequence shown here is derived from an EMBL/GenBank/DDBJ whole genome shotgun (WGS) entry which is preliminary data.</text>
</comment>
<keyword evidence="5" id="KW-1185">Reference proteome</keyword>
<organism evidence="4 5">
    <name type="scientific">Pseudonocardia kunmingensis</name>
    <dbReference type="NCBI Taxonomy" id="630975"/>
    <lineage>
        <taxon>Bacteria</taxon>
        <taxon>Bacillati</taxon>
        <taxon>Actinomycetota</taxon>
        <taxon>Actinomycetes</taxon>
        <taxon>Pseudonocardiales</taxon>
        <taxon>Pseudonocardiaceae</taxon>
        <taxon>Pseudonocardia</taxon>
    </lineage>
</organism>
<dbReference type="InterPro" id="IPR030678">
    <property type="entry name" value="Peptide/Ni-bd"/>
</dbReference>
<dbReference type="Proteomes" id="UP000315677">
    <property type="component" value="Unassembled WGS sequence"/>
</dbReference>
<dbReference type="PANTHER" id="PTHR30290">
    <property type="entry name" value="PERIPLASMIC BINDING COMPONENT OF ABC TRANSPORTER"/>
    <property type="match status" value="1"/>
</dbReference>
<proteinExistence type="predicted"/>